<feature type="domain" description="DUF58" evidence="2">
    <location>
        <begin position="53"/>
        <end position="238"/>
    </location>
</feature>
<dbReference type="OrthoDB" id="9776116at2"/>
<evidence type="ECO:0000256" key="1">
    <source>
        <dbReference type="SAM" id="MobiDB-lite"/>
    </source>
</evidence>
<dbReference type="PANTHER" id="PTHR33608:SF12">
    <property type="entry name" value="DUF58 DOMAIN-CONTAINING PROTEIN"/>
    <property type="match status" value="1"/>
</dbReference>
<comment type="caution">
    <text evidence="3">The sequence shown here is derived from an EMBL/GenBank/DDBJ whole genome shotgun (WGS) entry which is preliminary data.</text>
</comment>
<dbReference type="STRING" id="1449350.OCH239_03990"/>
<proteinExistence type="predicted"/>
<organism evidence="3 4">
    <name type="scientific">Roseivivax halodurans JCM 10272</name>
    <dbReference type="NCBI Taxonomy" id="1449350"/>
    <lineage>
        <taxon>Bacteria</taxon>
        <taxon>Pseudomonadati</taxon>
        <taxon>Pseudomonadota</taxon>
        <taxon>Alphaproteobacteria</taxon>
        <taxon>Rhodobacterales</taxon>
        <taxon>Roseobacteraceae</taxon>
        <taxon>Roseivivax</taxon>
    </lineage>
</organism>
<name>X7EDS3_9RHOB</name>
<evidence type="ECO:0000313" key="3">
    <source>
        <dbReference type="EMBL" id="ETX14239.1"/>
    </source>
</evidence>
<keyword evidence="4" id="KW-1185">Reference proteome</keyword>
<evidence type="ECO:0000313" key="4">
    <source>
        <dbReference type="Proteomes" id="UP000022447"/>
    </source>
</evidence>
<dbReference type="RefSeq" id="WP_037263003.1">
    <property type="nucleotide sequence ID" value="NZ_JALZ01000012.1"/>
</dbReference>
<dbReference type="EMBL" id="JALZ01000012">
    <property type="protein sequence ID" value="ETX14239.1"/>
    <property type="molecule type" value="Genomic_DNA"/>
</dbReference>
<dbReference type="Pfam" id="PF01882">
    <property type="entry name" value="DUF58"/>
    <property type="match status" value="1"/>
</dbReference>
<gene>
    <name evidence="3" type="ORF">OCH239_03990</name>
</gene>
<reference evidence="3 4" key="1">
    <citation type="submission" date="2014-01" db="EMBL/GenBank/DDBJ databases">
        <title>Roseivivax halodurans JCM 10272 Genome Sequencing.</title>
        <authorList>
            <person name="Lai Q."/>
            <person name="Li G."/>
            <person name="Shao Z."/>
        </authorList>
    </citation>
    <scope>NUCLEOTIDE SEQUENCE [LARGE SCALE GENOMIC DNA]</scope>
    <source>
        <strain evidence="3 4">JCM 10272</strain>
    </source>
</reference>
<evidence type="ECO:0000259" key="2">
    <source>
        <dbReference type="Pfam" id="PF01882"/>
    </source>
</evidence>
<dbReference type="InterPro" id="IPR002881">
    <property type="entry name" value="DUF58"/>
</dbReference>
<dbReference type="PATRIC" id="fig|1449350.3.peg.2516"/>
<protein>
    <recommendedName>
        <fullName evidence="2">DUF58 domain-containing protein</fullName>
    </recommendedName>
</protein>
<dbReference type="eggNOG" id="COG1721">
    <property type="taxonomic scope" value="Bacteria"/>
</dbReference>
<accession>X7EDS3</accession>
<feature type="region of interest" description="Disordered" evidence="1">
    <location>
        <begin position="27"/>
        <end position="52"/>
    </location>
</feature>
<dbReference type="Proteomes" id="UP000022447">
    <property type="component" value="Unassembled WGS sequence"/>
</dbReference>
<sequence length="299" mass="31805">MKAALQSDGVALDVGHLIGLRALARHGPETPPLSRQPGGFVARRRGHGQEMEDTREYVPGDDIRHLDRGSTARTGVLHVRSFRQDADRVTLLVADFRTSMLWGIGRALRSVAAAEALALVGWRSVEAGGRVGLLALGDDAVTVTPVRGRARGMLGAIGGMVRAHRAALDHAAVGGGREPPLEAGLARLRWIAPPGSEIVIASGFDGAGRGLADRLDEISRRRVPRLLSVIDGAALRLPRGLYPVRLPDGTRIRVTIDGKRAVAAEGEVLRRPALTIDADAAPEDTARLIRSAFPPDRAP</sequence>
<dbReference type="AlphaFoldDB" id="X7EDS3"/>
<dbReference type="PANTHER" id="PTHR33608">
    <property type="entry name" value="BLL2464 PROTEIN"/>
    <property type="match status" value="1"/>
</dbReference>